<dbReference type="Proteomes" id="UP001528823">
    <property type="component" value="Unassembled WGS sequence"/>
</dbReference>
<dbReference type="PANTHER" id="PTHR38847">
    <property type="match status" value="1"/>
</dbReference>
<accession>A0ABT5UB59</accession>
<protein>
    <submittedName>
        <fullName evidence="1">DUF4360 domain-containing protein</fullName>
    </submittedName>
</protein>
<dbReference type="InterPro" id="IPR025649">
    <property type="entry name" value="DUF4360"/>
</dbReference>
<gene>
    <name evidence="1" type="ORF">ORQ98_16810</name>
</gene>
<dbReference type="Pfam" id="PF14273">
    <property type="entry name" value="DUF4360"/>
    <property type="match status" value="1"/>
</dbReference>
<organism evidence="1 2">
    <name type="scientific">Spartinivicinus poritis</name>
    <dbReference type="NCBI Taxonomy" id="2994640"/>
    <lineage>
        <taxon>Bacteria</taxon>
        <taxon>Pseudomonadati</taxon>
        <taxon>Pseudomonadota</taxon>
        <taxon>Gammaproteobacteria</taxon>
        <taxon>Oceanospirillales</taxon>
        <taxon>Zooshikellaceae</taxon>
        <taxon>Spartinivicinus</taxon>
    </lineage>
</organism>
<sequence>MDIKKNKIIGNTSFSIILICYSFISSAQDINSESFNYMDEAPSDKVKIEVLSTIGPGCLPGSFETSISPDNKSIIVNLQELKGIIGPDISYADTTRFCSAQFILQIPDNYSYTISKASYQGHASIDENINLSLSSSFRFTEPLNDIKFYTSFDGPFEGGYWVNDSLNPSQLTWSQCGGESKLLFRTGLQLKQKENPEATGSVNYYPLGAKQQYSLLFKKC</sequence>
<dbReference type="EMBL" id="JAPMOU010000022">
    <property type="protein sequence ID" value="MDE1463616.1"/>
    <property type="molecule type" value="Genomic_DNA"/>
</dbReference>
<reference evidence="1 2" key="1">
    <citation type="submission" date="2022-11" db="EMBL/GenBank/DDBJ databases">
        <title>Spartinivicinus poritis sp. nov., isolated from scleractinian coral Porites lutea.</title>
        <authorList>
            <person name="Zhang G."/>
            <person name="Cai L."/>
            <person name="Wei Q."/>
        </authorList>
    </citation>
    <scope>NUCLEOTIDE SEQUENCE [LARGE SCALE GENOMIC DNA]</scope>
    <source>
        <strain evidence="1 2">A2-2</strain>
    </source>
</reference>
<evidence type="ECO:0000313" key="1">
    <source>
        <dbReference type="EMBL" id="MDE1463616.1"/>
    </source>
</evidence>
<keyword evidence="2" id="KW-1185">Reference proteome</keyword>
<evidence type="ECO:0000313" key="2">
    <source>
        <dbReference type="Proteomes" id="UP001528823"/>
    </source>
</evidence>
<comment type="caution">
    <text evidence="1">The sequence shown here is derived from an EMBL/GenBank/DDBJ whole genome shotgun (WGS) entry which is preliminary data.</text>
</comment>
<dbReference type="RefSeq" id="WP_274689948.1">
    <property type="nucleotide sequence ID" value="NZ_JAPMOU010000022.1"/>
</dbReference>
<dbReference type="PANTHER" id="PTHR38847:SF1">
    <property type="entry name" value="PSEUDOURIDINE SYNTHASE RSUA_RLUA-LIKE DOMAIN-CONTAINING PROTEIN"/>
    <property type="match status" value="1"/>
</dbReference>
<proteinExistence type="predicted"/>
<name>A0ABT5UB59_9GAMM</name>